<dbReference type="InterPro" id="IPR014862">
    <property type="entry name" value="TrwC"/>
</dbReference>
<reference evidence="4" key="1">
    <citation type="submission" date="2017-09" db="EMBL/GenBank/DDBJ databases">
        <authorList>
            <person name="Feng G."/>
            <person name="Zhu H."/>
        </authorList>
    </citation>
    <scope>NUCLEOTIDE SEQUENCE [LARGE SCALE GENOMIC DNA]</scope>
    <source>
        <strain evidence="4">1PNM-20</strain>
    </source>
</reference>
<dbReference type="Pfam" id="PF08751">
    <property type="entry name" value="TrwC"/>
    <property type="match status" value="1"/>
</dbReference>
<dbReference type="InterPro" id="IPR014059">
    <property type="entry name" value="TraI/TrwC_relax"/>
</dbReference>
<evidence type="ECO:0000256" key="1">
    <source>
        <dbReference type="SAM" id="MobiDB-lite"/>
    </source>
</evidence>
<dbReference type="SUPFAM" id="SSF55464">
    <property type="entry name" value="Origin of replication-binding domain, RBD-like"/>
    <property type="match status" value="1"/>
</dbReference>
<dbReference type="AlphaFoldDB" id="A0A2A2SAR4"/>
<accession>A0A2A2SAR4</accession>
<gene>
    <name evidence="3" type="ORF">CKY28_17485</name>
</gene>
<dbReference type="NCBIfam" id="TIGR02686">
    <property type="entry name" value="relax_trwC"/>
    <property type="match status" value="1"/>
</dbReference>
<comment type="caution">
    <text evidence="3">The sequence shown here is derived from an EMBL/GenBank/DDBJ whole genome shotgun (WGS) entry which is preliminary data.</text>
</comment>
<dbReference type="RefSeq" id="WP_095999685.1">
    <property type="nucleotide sequence ID" value="NZ_NSLI01000007.1"/>
</dbReference>
<dbReference type="EMBL" id="NSLI01000007">
    <property type="protein sequence ID" value="PAX06394.1"/>
    <property type="molecule type" value="Genomic_DNA"/>
</dbReference>
<dbReference type="SUPFAM" id="SSF52540">
    <property type="entry name" value="P-loop containing nucleoside triphosphate hydrolases"/>
    <property type="match status" value="3"/>
</dbReference>
<feature type="domain" description="TrwC relaxase" evidence="2">
    <location>
        <begin position="10"/>
        <end position="283"/>
    </location>
</feature>
<dbReference type="InterPro" id="IPR027417">
    <property type="entry name" value="P-loop_NTPase"/>
</dbReference>
<organism evidence="3 4">
    <name type="scientific">Sphingomonas lenta</name>
    <dbReference type="NCBI Taxonomy" id="1141887"/>
    <lineage>
        <taxon>Bacteria</taxon>
        <taxon>Pseudomonadati</taxon>
        <taxon>Pseudomonadota</taxon>
        <taxon>Alphaproteobacteria</taxon>
        <taxon>Sphingomonadales</taxon>
        <taxon>Sphingomonadaceae</taxon>
        <taxon>Sphingomonas</taxon>
    </lineage>
</organism>
<sequence>MITVALVESAGDAAGYYARDNYYTAEQAEGASAWAGRGAAELGLSGPVDAAAFERVLSGELPNGSVLDAKRGDHRPGWDLTMSASKSVSILALVGGDQRLVDAFRQSVAATLAWVEKNLAEGRVMKSGRQVPERTGNLVAATFLHDANRADEPQLHNHAVLANATRTSDGKWHALRSDELYDRQHVIDAVLNADFRARVEGIGYETLPARNPINGSFEIKGVPREAVEAFSVRSAQIQAYLDARGLQGTPRERELAALATRDPKAPTLSPELRGEGWRALAAEHGVDAGKLVSVALGRAGRAETVWSQVTRGLRGVGDRGLAVAARMGLTPRDGDPLVPERLGRLEPRAYAAAQAVASAARELGEREAAFDRLDLIRVALSRGGPVTVADVEARIAALEGKGLLIGDSGRMVTTEGAVRLERGYLAQVEAGQGKSAPIVSGAGAAARAQEVARELGLRRLNPGQEGAAVLMLSSTDRVVNVQGAAGRGKSAALAPVTAIAKAEGRHVIGLAVASKKARDLGRETGAAVSSLSRFLLRHERVIDGTASSKQLARVRAELAGAVVIMEEASLVGTRDMERLVRLANTMGVARLVQTGDTRQLNAVAAGRPFEESQRAGHATALLTENLRSKSEQMKAVVAALDRNDIPGAFEILRPATIEVPASEVASTAAGLWAALPRQERESTLLLASGRAMRTAANQAAQAELKAAGEIAAPGVRMDVLDPVNATREGARHMPYYQPGRVVEIRTDLPSQKLGRGDRGTVVGVDGDRVLLKLGSGEERVFRPGRLPKNLKNDAVSIYAVKQVELHRGDRIRWTGNDLERGIANSDLARVEEVGRDKLVVSSLHDGAVHELGRGDPMLERLDLAYAVNVHVSQGVTVEHGILAMNSAERRLLSEKTFLVSLTRIADNTRLVLDDGRKVERGVMRNPGDKTSALDVVAQGGAPDAIRLRYALSPIDRAIERCARSFVSVEKARDDRTTPSPNQERELAQAAAALDAVRPKGAEDLQVALDRHPDLARDVAQGRVAELRQAWVEEGRVRADPTAYADRFVADWRAASGERGAAETRIGADRAERRLERLEERMQREPALEHALDKRIPERQRQIEEPGRGGLGRGDRDFELGL</sequence>
<dbReference type="Proteomes" id="UP000218151">
    <property type="component" value="Unassembled WGS sequence"/>
</dbReference>
<name>A0A2A2SAR4_9SPHN</name>
<feature type="region of interest" description="Disordered" evidence="1">
    <location>
        <begin position="1080"/>
        <end position="1121"/>
    </location>
</feature>
<dbReference type="Gene3D" id="3.40.50.300">
    <property type="entry name" value="P-loop containing nucleotide triphosphate hydrolases"/>
    <property type="match status" value="1"/>
</dbReference>
<protein>
    <submittedName>
        <fullName evidence="3">TrwC protein</fullName>
    </submittedName>
</protein>
<proteinExistence type="predicted"/>
<evidence type="ECO:0000313" key="3">
    <source>
        <dbReference type="EMBL" id="PAX06394.1"/>
    </source>
</evidence>
<dbReference type="OrthoDB" id="98563at2"/>
<dbReference type="NCBIfam" id="NF041492">
    <property type="entry name" value="MobF"/>
    <property type="match status" value="1"/>
</dbReference>
<keyword evidence="4" id="KW-1185">Reference proteome</keyword>
<dbReference type="Pfam" id="PF13604">
    <property type="entry name" value="AAA_30"/>
    <property type="match status" value="1"/>
</dbReference>
<evidence type="ECO:0000313" key="4">
    <source>
        <dbReference type="Proteomes" id="UP000218151"/>
    </source>
</evidence>
<evidence type="ECO:0000259" key="2">
    <source>
        <dbReference type="Pfam" id="PF08751"/>
    </source>
</evidence>